<sequence length="65" mass="6815">MRKGQSMPINTIIIIIIALIVLVLIILFFSGSFGNGVRSTSSIGNAAANQTNQVVGVVNNLSNLT</sequence>
<evidence type="ECO:0000313" key="3">
    <source>
        <dbReference type="Proteomes" id="UP001055553"/>
    </source>
</evidence>
<reference evidence="3" key="1">
    <citation type="journal article" date="2022" name="Int. J. Syst. Evol. Microbiol.">
        <title>Nanobdella aerobiophila gen. nov., sp. nov., a thermoacidophilic, obligate ectosymbiotic archaeon, and proposal of Nanobdellaceae fam. nov., Nanobdellales ord. nov. and Nanobdellia class. nov.</title>
        <authorList>
            <person name="Kato S."/>
            <person name="Ogasawara A."/>
            <person name="Itoh T."/>
            <person name="Sakai H.D."/>
            <person name="Shimizu M."/>
            <person name="Yuki M."/>
            <person name="Kaneko M."/>
            <person name="Takashina T."/>
            <person name="Ohkuma M."/>
        </authorList>
    </citation>
    <scope>NUCLEOTIDE SEQUENCE [LARGE SCALE GENOMIC DNA]</scope>
    <source>
        <strain evidence="3">MJ1</strain>
    </source>
</reference>
<evidence type="ECO:0000313" key="2">
    <source>
        <dbReference type="EMBL" id="BBL45208.1"/>
    </source>
</evidence>
<dbReference type="SMR" id="A0A915SCA0"/>
<dbReference type="KEGG" id="naer:MJ1_0029"/>
<organism evidence="2 3">
    <name type="scientific">Nanobdella aerobiophila</name>
    <dbReference type="NCBI Taxonomy" id="2586965"/>
    <lineage>
        <taxon>Archaea</taxon>
        <taxon>Nanobdellota</taxon>
        <taxon>Nanobdellia</taxon>
        <taxon>Nanobdellales</taxon>
        <taxon>Nanobdellaceae</taxon>
        <taxon>Nanobdella</taxon>
    </lineage>
</organism>
<keyword evidence="1" id="KW-0812">Transmembrane</keyword>
<keyword evidence="1" id="KW-0472">Membrane</keyword>
<feature type="transmembrane region" description="Helical" evidence="1">
    <location>
        <begin position="12"/>
        <end position="33"/>
    </location>
</feature>
<gene>
    <name evidence="2" type="ORF">MJ1_0029</name>
</gene>
<dbReference type="EMBL" id="AP019769">
    <property type="protein sequence ID" value="BBL45208.1"/>
    <property type="molecule type" value="Genomic_DNA"/>
</dbReference>
<dbReference type="AlphaFoldDB" id="A0A915SCA0"/>
<keyword evidence="1" id="KW-1133">Transmembrane helix</keyword>
<dbReference type="RefSeq" id="WP_258393250.1">
    <property type="nucleotide sequence ID" value="NZ_AP019769.1"/>
</dbReference>
<evidence type="ECO:0000256" key="1">
    <source>
        <dbReference type="SAM" id="Phobius"/>
    </source>
</evidence>
<accession>A0A915SCA0</accession>
<protein>
    <submittedName>
        <fullName evidence="2">Uncharacterized protein</fullName>
    </submittedName>
</protein>
<name>A0A915SCA0_9ARCH</name>
<keyword evidence="3" id="KW-1185">Reference proteome</keyword>
<proteinExistence type="predicted"/>
<dbReference type="GeneID" id="74567981"/>
<dbReference type="Proteomes" id="UP001055553">
    <property type="component" value="Chromosome"/>
</dbReference>